<reference evidence="12" key="1">
    <citation type="submission" date="2017-08" db="EMBL/GenBank/DDBJ databases">
        <authorList>
            <person name="Imhoff J.F."/>
            <person name="Rahn T."/>
            <person name="Kuenzel S."/>
            <person name="Neulinger S.C."/>
        </authorList>
    </citation>
    <scope>NUCLEOTIDE SEQUENCE</scope>
    <source>
        <strain evidence="12">IM 151</strain>
    </source>
</reference>
<evidence type="ECO:0000313" key="12">
    <source>
        <dbReference type="EMBL" id="MBK1714427.1"/>
    </source>
</evidence>
<comment type="cofactor">
    <cofactor evidence="10">
        <name>Mn(2+)</name>
        <dbReference type="ChEBI" id="CHEBI:29035"/>
    </cofactor>
    <text evidence="10">Binds 2 Mn(2+) ions per subunit in a binuclear metal center.</text>
</comment>
<feature type="binding site" evidence="10">
    <location>
        <position position="34"/>
    </location>
    <ligand>
        <name>Mn(2+)</name>
        <dbReference type="ChEBI" id="CHEBI:29035"/>
        <label>1</label>
    </ligand>
</feature>
<keyword evidence="5 10" id="KW-0479">Metal-binding</keyword>
<keyword evidence="6 10" id="KW-0378">Hydrolase</keyword>
<keyword evidence="13" id="KW-1185">Reference proteome</keyword>
<feature type="binding site" evidence="10">
    <location>
        <begin position="101"/>
        <end position="102"/>
    </location>
    <ligand>
        <name>substrate</name>
    </ligand>
</feature>
<proteinExistence type="inferred from homology"/>
<feature type="binding site" evidence="10">
    <location>
        <position position="101"/>
    </location>
    <ligand>
        <name>Mn(2+)</name>
        <dbReference type="ChEBI" id="CHEBI:29035"/>
        <label>2</label>
    </ligand>
</feature>
<reference evidence="12" key="2">
    <citation type="journal article" date="2020" name="Microorganisms">
        <title>Osmotic Adaptation and Compatible Solute Biosynthesis of Phototrophic Bacteria as Revealed from Genome Analyses.</title>
        <authorList>
            <person name="Imhoff J.F."/>
            <person name="Rahn T."/>
            <person name="Kunzel S."/>
            <person name="Keller A."/>
            <person name="Neulinger S.C."/>
        </authorList>
    </citation>
    <scope>NUCLEOTIDE SEQUENCE</scope>
    <source>
        <strain evidence="12">IM 151</strain>
    </source>
</reference>
<evidence type="ECO:0000313" key="13">
    <source>
        <dbReference type="Proteomes" id="UP001041814"/>
    </source>
</evidence>
<feature type="binding site" evidence="10">
    <location>
        <position position="144"/>
    </location>
    <ligand>
        <name>substrate</name>
    </ligand>
</feature>
<sequence length="267" mass="29398">MAAGSAAGTTALPAYFEFEAPRDWRAIDFISDIHLAPTLPRTVDAWREHLLHTPADAVFILGDLFEVWVGDDARCLPFEQECAEVLAEAASRRSLAFMAGNRDFLVGSRLLRETGVMGLADPTLLDAWGRRLLLTHGDALCLEDTEYQGYRAQVRDPAWQRDFLARSLAERLAIAADIRQRSASRQDEAALYADVDAGAAVAWMHAIGSAELVHGHTHRPGSETLAPGYKRHVLCDWDLDDAARPRAEVLRLTRDGFERVPPTAAGA</sequence>
<comment type="caution">
    <text evidence="10">Lacks conserved residue(s) required for the propagation of feature annotation.</text>
</comment>
<feature type="binding site" evidence="10">
    <location>
        <position position="136"/>
    </location>
    <ligand>
        <name>Mn(2+)</name>
        <dbReference type="ChEBI" id="CHEBI:29035"/>
        <label>2</label>
    </ligand>
</feature>
<evidence type="ECO:0000256" key="6">
    <source>
        <dbReference type="ARBA" id="ARBA00022801"/>
    </source>
</evidence>
<dbReference type="InterPro" id="IPR004843">
    <property type="entry name" value="Calcineurin-like_PHP"/>
</dbReference>
<feature type="binding site" evidence="10">
    <location>
        <position position="63"/>
    </location>
    <ligand>
        <name>Mn(2+)</name>
        <dbReference type="ChEBI" id="CHEBI:29035"/>
        <label>2</label>
    </ligand>
</feature>
<dbReference type="CDD" id="cd07398">
    <property type="entry name" value="MPP_YbbF-LpxH"/>
    <property type="match status" value="1"/>
</dbReference>
<dbReference type="Gene3D" id="3.60.21.10">
    <property type="match status" value="1"/>
</dbReference>
<feature type="binding site" evidence="10">
    <location>
        <position position="32"/>
    </location>
    <ligand>
        <name>Mn(2+)</name>
        <dbReference type="ChEBI" id="CHEBI:29035"/>
        <label>1</label>
    </ligand>
</feature>
<comment type="function">
    <text evidence="10">Hydrolyzes the pyrophosphate bond of UDP-2,3-diacylglucosamine to yield 2,3-diacylglucosamine 1-phosphate (lipid X) and UMP by catalyzing the attack of water at the alpha-P atom. Involved in the biosynthesis of lipid A, a phosphorylated glycolipid that anchors the lipopolysaccharide to the outer membrane of the cell.</text>
</comment>
<organism evidence="12 13">
    <name type="scientific">Rubrivivax gelatinosus</name>
    <name type="common">Rhodocyclus gelatinosus</name>
    <name type="synonym">Rhodopseudomonas gelatinosa</name>
    <dbReference type="NCBI Taxonomy" id="28068"/>
    <lineage>
        <taxon>Bacteria</taxon>
        <taxon>Pseudomonadati</taxon>
        <taxon>Pseudomonadota</taxon>
        <taxon>Betaproteobacteria</taxon>
        <taxon>Burkholderiales</taxon>
        <taxon>Sphaerotilaceae</taxon>
        <taxon>Rubrivivax</taxon>
    </lineage>
</organism>
<comment type="caution">
    <text evidence="12">The sequence shown here is derived from an EMBL/GenBank/DDBJ whole genome shotgun (WGS) entry which is preliminary data.</text>
</comment>
<dbReference type="InterPro" id="IPR010138">
    <property type="entry name" value="UDP-diacylglucosamine_Hdrlase"/>
</dbReference>
<evidence type="ECO:0000256" key="9">
    <source>
        <dbReference type="ARBA" id="ARBA00023211"/>
    </source>
</evidence>
<dbReference type="RefSeq" id="WP_200379333.1">
    <property type="nucleotide sequence ID" value="NZ_NRRU01000067.1"/>
</dbReference>
<dbReference type="InterPro" id="IPR043461">
    <property type="entry name" value="LpxH-like"/>
</dbReference>
<dbReference type="PANTHER" id="PTHR34990:SF1">
    <property type="entry name" value="UDP-2,3-DIACYLGLUCOSAMINE HYDROLASE"/>
    <property type="match status" value="1"/>
</dbReference>
<keyword evidence="9 10" id="KW-0464">Manganese</keyword>
<keyword evidence="4 10" id="KW-0441">Lipid A biosynthesis</keyword>
<name>A0ABS1DWK7_RUBGE</name>
<keyword evidence="2 10" id="KW-0444">Lipid biosynthesis</keyword>
<dbReference type="HAMAP" id="MF_00575">
    <property type="entry name" value="LpxH"/>
    <property type="match status" value="1"/>
</dbReference>
<dbReference type="Proteomes" id="UP001041814">
    <property type="component" value="Unassembled WGS sequence"/>
</dbReference>
<feature type="binding site" evidence="10">
    <location>
        <position position="218"/>
    </location>
    <ligand>
        <name>Mn(2+)</name>
        <dbReference type="ChEBI" id="CHEBI:29035"/>
        <label>1</label>
    </ligand>
</feature>
<dbReference type="Pfam" id="PF00149">
    <property type="entry name" value="Metallophos"/>
    <property type="match status" value="1"/>
</dbReference>
<evidence type="ECO:0000256" key="5">
    <source>
        <dbReference type="ARBA" id="ARBA00022723"/>
    </source>
</evidence>
<comment type="similarity">
    <text evidence="10">Belongs to the LpxH family.</text>
</comment>
<keyword evidence="8 10" id="KW-0472">Membrane</keyword>
<comment type="pathway">
    <text evidence="10">Glycolipid biosynthesis; lipid IV(A) biosynthesis; lipid IV(A) from (3R)-3-hydroxytetradecanoyl-[acyl-carrier-protein] and UDP-N-acetyl-alpha-D-glucosamine: step 4/6.</text>
</comment>
<feature type="binding site" evidence="10">
    <location>
        <position position="182"/>
    </location>
    <ligand>
        <name>substrate</name>
    </ligand>
</feature>
<feature type="binding site" evidence="10">
    <location>
        <position position="216"/>
    </location>
    <ligand>
        <name>substrate</name>
    </ligand>
</feature>
<dbReference type="PANTHER" id="PTHR34990">
    <property type="entry name" value="UDP-2,3-DIACYLGLUCOSAMINE HYDROLASE-RELATED"/>
    <property type="match status" value="1"/>
</dbReference>
<evidence type="ECO:0000256" key="1">
    <source>
        <dbReference type="ARBA" id="ARBA00022475"/>
    </source>
</evidence>
<keyword evidence="7 10" id="KW-0443">Lipid metabolism</keyword>
<evidence type="ECO:0000256" key="4">
    <source>
        <dbReference type="ARBA" id="ARBA00022556"/>
    </source>
</evidence>
<feature type="binding site" evidence="10">
    <location>
        <position position="216"/>
    </location>
    <ligand>
        <name>Mn(2+)</name>
        <dbReference type="ChEBI" id="CHEBI:29035"/>
        <label>2</label>
    </ligand>
</feature>
<evidence type="ECO:0000259" key="11">
    <source>
        <dbReference type="Pfam" id="PF00149"/>
    </source>
</evidence>
<feature type="binding site" evidence="10">
    <location>
        <position position="63"/>
    </location>
    <ligand>
        <name>Mn(2+)</name>
        <dbReference type="ChEBI" id="CHEBI:29035"/>
        <label>1</label>
    </ligand>
</feature>
<dbReference type="NCBIfam" id="NF003743">
    <property type="entry name" value="PRK05340.1"/>
    <property type="match status" value="1"/>
</dbReference>
<keyword evidence="1 10" id="KW-1003">Cell membrane</keyword>
<gene>
    <name evidence="10" type="primary">lpxH</name>
    <name evidence="12" type="ORF">CKO43_16775</name>
</gene>
<protein>
    <recommendedName>
        <fullName evidence="10">UDP-2,3-diacylglucosamine hydrolase</fullName>
        <ecNumber evidence="10">3.6.1.54</ecNumber>
    </recommendedName>
    <alternativeName>
        <fullName evidence="10">UDP-2,3-diacylglucosamine diphosphatase</fullName>
    </alternativeName>
</protein>
<evidence type="ECO:0000256" key="3">
    <source>
        <dbReference type="ARBA" id="ARBA00022519"/>
    </source>
</evidence>
<evidence type="ECO:0000256" key="10">
    <source>
        <dbReference type="HAMAP-Rule" id="MF_00575"/>
    </source>
</evidence>
<evidence type="ECO:0000256" key="2">
    <source>
        <dbReference type="ARBA" id="ARBA00022516"/>
    </source>
</evidence>
<evidence type="ECO:0000256" key="7">
    <source>
        <dbReference type="ARBA" id="ARBA00023098"/>
    </source>
</evidence>
<accession>A0ABS1DWK7</accession>
<dbReference type="EC" id="3.6.1.54" evidence="10"/>
<dbReference type="EMBL" id="NRRU01000067">
    <property type="protein sequence ID" value="MBK1714427.1"/>
    <property type="molecule type" value="Genomic_DNA"/>
</dbReference>
<comment type="catalytic activity">
    <reaction evidence="10">
        <text>UDP-2-N,3-O-bis[(3R)-3-hydroxytetradecanoyl]-alpha-D-glucosamine + H2O = 2-N,3-O-bis[(3R)-3-hydroxytetradecanoyl]-alpha-D-glucosaminyl 1-phosphate + UMP + 2 H(+)</text>
        <dbReference type="Rhea" id="RHEA:25213"/>
        <dbReference type="ChEBI" id="CHEBI:15377"/>
        <dbReference type="ChEBI" id="CHEBI:15378"/>
        <dbReference type="ChEBI" id="CHEBI:57865"/>
        <dbReference type="ChEBI" id="CHEBI:57957"/>
        <dbReference type="ChEBI" id="CHEBI:78847"/>
        <dbReference type="EC" id="3.6.1.54"/>
    </reaction>
</comment>
<keyword evidence="3 10" id="KW-0997">Cell inner membrane</keyword>
<feature type="domain" description="Calcineurin-like phosphoesterase" evidence="11">
    <location>
        <begin position="27"/>
        <end position="220"/>
    </location>
</feature>
<dbReference type="SUPFAM" id="SSF56300">
    <property type="entry name" value="Metallo-dependent phosphatases"/>
    <property type="match status" value="1"/>
</dbReference>
<evidence type="ECO:0000256" key="8">
    <source>
        <dbReference type="ARBA" id="ARBA00023136"/>
    </source>
</evidence>
<comment type="subcellular location">
    <subcellularLocation>
        <location evidence="10">Cell inner membrane</location>
        <topology evidence="10">Peripheral membrane protein</topology>
        <orientation evidence="10">Cytoplasmic side</orientation>
    </subcellularLocation>
</comment>
<dbReference type="InterPro" id="IPR029052">
    <property type="entry name" value="Metallo-depent_PP-like"/>
</dbReference>